<dbReference type="Proteomes" id="UP000184139">
    <property type="component" value="Unassembled WGS sequence"/>
</dbReference>
<dbReference type="NCBIfam" id="TIGR00693">
    <property type="entry name" value="thiE"/>
    <property type="match status" value="1"/>
</dbReference>
<feature type="domain" description="Thiamine phosphate synthase/TenI" evidence="12">
    <location>
        <begin position="32"/>
        <end position="199"/>
    </location>
</feature>
<dbReference type="RefSeq" id="WP_073378845.1">
    <property type="nucleotide sequence ID" value="NZ_FQXS01000034.1"/>
</dbReference>
<dbReference type="GO" id="GO:0000287">
    <property type="term" value="F:magnesium ion binding"/>
    <property type="evidence" value="ECO:0007669"/>
    <property type="project" value="UniProtKB-UniRule"/>
</dbReference>
<feature type="binding site" evidence="9">
    <location>
        <position position="119"/>
    </location>
    <ligand>
        <name>4-amino-2-methyl-5-(diphosphooxymethyl)pyrimidine</name>
        <dbReference type="ChEBI" id="CHEBI:57841"/>
    </ligand>
</feature>
<keyword evidence="3 9" id="KW-0479">Metal-binding</keyword>
<dbReference type="UniPathway" id="UPA00060">
    <property type="reaction ID" value="UER00141"/>
</dbReference>
<comment type="similarity">
    <text evidence="9 10">Belongs to the thiamine-phosphate synthase family.</text>
</comment>
<dbReference type="PANTHER" id="PTHR20857:SF15">
    <property type="entry name" value="THIAMINE-PHOSPHATE SYNTHASE"/>
    <property type="match status" value="1"/>
</dbReference>
<dbReference type="GO" id="GO:0005737">
    <property type="term" value="C:cytoplasm"/>
    <property type="evidence" value="ECO:0007669"/>
    <property type="project" value="TreeGrafter"/>
</dbReference>
<dbReference type="InterPro" id="IPR022998">
    <property type="entry name" value="ThiamineP_synth_TenI"/>
</dbReference>
<keyword evidence="2 9" id="KW-0808">Transferase</keyword>
<comment type="function">
    <text evidence="9">Condenses 4-methyl-5-(beta-hydroxyethyl)thiazole monophosphate (THZ-P) and 2-methyl-4-amino-5-hydroxymethyl pyrimidine pyrophosphate (HMP-PP) to form thiamine monophosphate (TMP).</text>
</comment>
<comment type="catalytic activity">
    <reaction evidence="8 9 10">
        <text>2-[(2R,5Z)-2-carboxy-4-methylthiazol-5(2H)-ylidene]ethyl phosphate + 4-amino-2-methyl-5-(diphosphooxymethyl)pyrimidine + 2 H(+) = thiamine phosphate + CO2 + diphosphate</text>
        <dbReference type="Rhea" id="RHEA:47844"/>
        <dbReference type="ChEBI" id="CHEBI:15378"/>
        <dbReference type="ChEBI" id="CHEBI:16526"/>
        <dbReference type="ChEBI" id="CHEBI:33019"/>
        <dbReference type="ChEBI" id="CHEBI:37575"/>
        <dbReference type="ChEBI" id="CHEBI:57841"/>
        <dbReference type="ChEBI" id="CHEBI:62899"/>
        <dbReference type="EC" id="2.5.1.3"/>
    </reaction>
</comment>
<evidence type="ECO:0000259" key="12">
    <source>
        <dbReference type="Pfam" id="PF02581"/>
    </source>
</evidence>
<dbReference type="PANTHER" id="PTHR20857">
    <property type="entry name" value="THIAMINE-PHOSPHATE PYROPHOSPHORYLASE"/>
    <property type="match status" value="1"/>
</dbReference>
<dbReference type="GO" id="GO:0009228">
    <property type="term" value="P:thiamine biosynthetic process"/>
    <property type="evidence" value="ECO:0007669"/>
    <property type="project" value="UniProtKB-KW"/>
</dbReference>
<reference evidence="13 14" key="1">
    <citation type="submission" date="2016-11" db="EMBL/GenBank/DDBJ databases">
        <authorList>
            <person name="Jaros S."/>
            <person name="Januszkiewicz K."/>
            <person name="Wedrychowicz H."/>
        </authorList>
    </citation>
    <scope>NUCLEOTIDE SEQUENCE [LARGE SCALE GENOMIC DNA]</scope>
    <source>
        <strain evidence="13 14">DSM 9705</strain>
    </source>
</reference>
<evidence type="ECO:0000256" key="1">
    <source>
        <dbReference type="ARBA" id="ARBA00005165"/>
    </source>
</evidence>
<organism evidence="13 14">
    <name type="scientific">Desulfofustis glycolicus DSM 9705</name>
    <dbReference type="NCBI Taxonomy" id="1121409"/>
    <lineage>
        <taxon>Bacteria</taxon>
        <taxon>Pseudomonadati</taxon>
        <taxon>Thermodesulfobacteriota</taxon>
        <taxon>Desulfobulbia</taxon>
        <taxon>Desulfobulbales</taxon>
        <taxon>Desulfocapsaceae</taxon>
        <taxon>Desulfofustis</taxon>
    </lineage>
</organism>
<dbReference type="AlphaFoldDB" id="A0A1M5YE10"/>
<feature type="binding site" evidence="9">
    <location>
        <position position="80"/>
    </location>
    <ligand>
        <name>4-amino-2-methyl-5-(diphosphooxymethyl)pyrimidine</name>
        <dbReference type="ChEBI" id="CHEBI:57841"/>
    </ligand>
</feature>
<feature type="binding site" evidence="9">
    <location>
        <begin position="145"/>
        <end position="147"/>
    </location>
    <ligand>
        <name>2-[(2R,5Z)-2-carboxy-4-methylthiazol-5(2H)-ylidene]ethyl phosphate</name>
        <dbReference type="ChEBI" id="CHEBI:62899"/>
    </ligand>
</feature>
<evidence type="ECO:0000313" key="14">
    <source>
        <dbReference type="Proteomes" id="UP000184139"/>
    </source>
</evidence>
<sequence>MISQQASCTSASPARRLEPGLYLVLTEPPGGYEQLAESAVSEQLPALQLRYKGEDQRRFLQLARNLRDITRGSQTLFIVNDRPDIALIAGADGVHIGQEDLPATDVRGLIGTKMLLGLSTHNLDQVAAAEQEPVDYIGFGPLYPTTSKQQPDPVTGPALLSEAYRLSSRPIVAIGGLTRARLTALDLRSCHNAAVISEVALADDPKAMMRTLHRSILELKGVDPEQPKADRAND</sequence>
<protein>
    <recommendedName>
        <fullName evidence="9">Thiamine-phosphate synthase</fullName>
        <shortName evidence="9">TP synthase</shortName>
        <shortName evidence="9">TPS</shortName>
        <ecNumber evidence="9">2.5.1.3</ecNumber>
    </recommendedName>
    <alternativeName>
        <fullName evidence="9">Thiamine-phosphate pyrophosphorylase</fullName>
        <shortName evidence="9">TMP pyrophosphorylase</shortName>
        <shortName evidence="9">TMP-PPase</shortName>
    </alternativeName>
</protein>
<feature type="binding site" evidence="9">
    <location>
        <begin position="196"/>
        <end position="197"/>
    </location>
    <ligand>
        <name>2-[(2R,5Z)-2-carboxy-4-methylthiazol-5(2H)-ylidene]ethyl phosphate</name>
        <dbReference type="ChEBI" id="CHEBI:62899"/>
    </ligand>
</feature>
<feature type="binding site" evidence="9">
    <location>
        <position position="176"/>
    </location>
    <ligand>
        <name>2-[(2R,5Z)-2-carboxy-4-methylthiazol-5(2H)-ylidene]ethyl phosphate</name>
        <dbReference type="ChEBI" id="CHEBI:62899"/>
    </ligand>
</feature>
<accession>A0A1M5YE10</accession>
<feature type="binding site" evidence="9">
    <location>
        <position position="148"/>
    </location>
    <ligand>
        <name>4-amino-2-methyl-5-(diphosphooxymethyl)pyrimidine</name>
        <dbReference type="ChEBI" id="CHEBI:57841"/>
    </ligand>
</feature>
<dbReference type="Gene3D" id="3.20.20.70">
    <property type="entry name" value="Aldolase class I"/>
    <property type="match status" value="1"/>
</dbReference>
<dbReference type="InterPro" id="IPR036206">
    <property type="entry name" value="ThiamineP_synth_sf"/>
</dbReference>
<name>A0A1M5YE10_9BACT</name>
<dbReference type="OrthoDB" id="9810880at2"/>
<dbReference type="SUPFAM" id="SSF51391">
    <property type="entry name" value="Thiamin phosphate synthase"/>
    <property type="match status" value="1"/>
</dbReference>
<gene>
    <name evidence="9" type="primary">thiE</name>
    <name evidence="13" type="ORF">SAMN02745124_03934</name>
</gene>
<dbReference type="InterPro" id="IPR034291">
    <property type="entry name" value="TMP_synthase"/>
</dbReference>
<evidence type="ECO:0000256" key="3">
    <source>
        <dbReference type="ARBA" id="ARBA00022723"/>
    </source>
</evidence>
<evidence type="ECO:0000256" key="9">
    <source>
        <dbReference type="HAMAP-Rule" id="MF_00097"/>
    </source>
</evidence>
<dbReference type="GO" id="GO:0004789">
    <property type="term" value="F:thiamine-phosphate diphosphorylase activity"/>
    <property type="evidence" value="ECO:0007669"/>
    <property type="project" value="UniProtKB-UniRule"/>
</dbReference>
<dbReference type="GO" id="GO:0009229">
    <property type="term" value="P:thiamine diphosphate biosynthetic process"/>
    <property type="evidence" value="ECO:0007669"/>
    <property type="project" value="UniProtKB-UniRule"/>
</dbReference>
<keyword evidence="4 9" id="KW-0460">Magnesium</keyword>
<proteinExistence type="inferred from homology"/>
<comment type="pathway">
    <text evidence="1 9 11">Cofactor biosynthesis; thiamine diphosphate biosynthesis; thiamine phosphate from 4-amino-2-methyl-5-diphosphomethylpyrimidine and 4-methyl-5-(2-phosphoethyl)-thiazole: step 1/1.</text>
</comment>
<feature type="binding site" evidence="9">
    <location>
        <position position="100"/>
    </location>
    <ligand>
        <name>Mg(2+)</name>
        <dbReference type="ChEBI" id="CHEBI:18420"/>
    </ligand>
</feature>
<keyword evidence="5 9" id="KW-0784">Thiamine biosynthesis</keyword>
<comment type="cofactor">
    <cofactor evidence="9">
        <name>Mg(2+)</name>
        <dbReference type="ChEBI" id="CHEBI:18420"/>
    </cofactor>
    <text evidence="9">Binds 1 Mg(2+) ion per subunit.</text>
</comment>
<evidence type="ECO:0000256" key="11">
    <source>
        <dbReference type="RuleBase" id="RU004253"/>
    </source>
</evidence>
<dbReference type="CDD" id="cd00564">
    <property type="entry name" value="TMP_TenI"/>
    <property type="match status" value="1"/>
</dbReference>
<comment type="catalytic activity">
    <reaction evidence="6 9 10">
        <text>4-methyl-5-(2-phosphooxyethyl)-thiazole + 4-amino-2-methyl-5-(diphosphooxymethyl)pyrimidine + H(+) = thiamine phosphate + diphosphate</text>
        <dbReference type="Rhea" id="RHEA:22328"/>
        <dbReference type="ChEBI" id="CHEBI:15378"/>
        <dbReference type="ChEBI" id="CHEBI:33019"/>
        <dbReference type="ChEBI" id="CHEBI:37575"/>
        <dbReference type="ChEBI" id="CHEBI:57841"/>
        <dbReference type="ChEBI" id="CHEBI:58296"/>
        <dbReference type="EC" id="2.5.1.3"/>
    </reaction>
</comment>
<dbReference type="EMBL" id="FQXS01000034">
    <property type="protein sequence ID" value="SHI10301.1"/>
    <property type="molecule type" value="Genomic_DNA"/>
</dbReference>
<dbReference type="EC" id="2.5.1.3" evidence="9"/>
<dbReference type="InterPro" id="IPR013785">
    <property type="entry name" value="Aldolase_TIM"/>
</dbReference>
<evidence type="ECO:0000256" key="2">
    <source>
        <dbReference type="ARBA" id="ARBA00022679"/>
    </source>
</evidence>
<evidence type="ECO:0000256" key="6">
    <source>
        <dbReference type="ARBA" id="ARBA00047334"/>
    </source>
</evidence>
<dbReference type="STRING" id="1121409.SAMN02745124_03934"/>
<evidence type="ECO:0000256" key="10">
    <source>
        <dbReference type="RuleBase" id="RU003826"/>
    </source>
</evidence>
<comment type="catalytic activity">
    <reaction evidence="7 9 10">
        <text>2-(2-carboxy-4-methylthiazol-5-yl)ethyl phosphate + 4-amino-2-methyl-5-(diphosphooxymethyl)pyrimidine + 2 H(+) = thiamine phosphate + CO2 + diphosphate</text>
        <dbReference type="Rhea" id="RHEA:47848"/>
        <dbReference type="ChEBI" id="CHEBI:15378"/>
        <dbReference type="ChEBI" id="CHEBI:16526"/>
        <dbReference type="ChEBI" id="CHEBI:33019"/>
        <dbReference type="ChEBI" id="CHEBI:37575"/>
        <dbReference type="ChEBI" id="CHEBI:57841"/>
        <dbReference type="ChEBI" id="CHEBI:62890"/>
        <dbReference type="EC" id="2.5.1.3"/>
    </reaction>
</comment>
<evidence type="ECO:0000313" key="13">
    <source>
        <dbReference type="EMBL" id="SHI10301.1"/>
    </source>
</evidence>
<dbReference type="HAMAP" id="MF_00097">
    <property type="entry name" value="TMP_synthase"/>
    <property type="match status" value="1"/>
</dbReference>
<evidence type="ECO:0000256" key="8">
    <source>
        <dbReference type="ARBA" id="ARBA00047883"/>
    </source>
</evidence>
<evidence type="ECO:0000256" key="5">
    <source>
        <dbReference type="ARBA" id="ARBA00022977"/>
    </source>
</evidence>
<keyword evidence="14" id="KW-1185">Reference proteome</keyword>
<feature type="binding site" evidence="9">
    <location>
        <position position="81"/>
    </location>
    <ligand>
        <name>Mg(2+)</name>
        <dbReference type="ChEBI" id="CHEBI:18420"/>
    </ligand>
</feature>
<feature type="binding site" evidence="9">
    <location>
        <begin position="48"/>
        <end position="52"/>
    </location>
    <ligand>
        <name>4-amino-2-methyl-5-(diphosphooxymethyl)pyrimidine</name>
        <dbReference type="ChEBI" id="CHEBI:57841"/>
    </ligand>
</feature>
<evidence type="ECO:0000256" key="7">
    <source>
        <dbReference type="ARBA" id="ARBA00047851"/>
    </source>
</evidence>
<evidence type="ECO:0000256" key="4">
    <source>
        <dbReference type="ARBA" id="ARBA00022842"/>
    </source>
</evidence>
<dbReference type="Pfam" id="PF02581">
    <property type="entry name" value="TMP-TENI"/>
    <property type="match status" value="1"/>
</dbReference>